<dbReference type="Pfam" id="PF12771">
    <property type="entry name" value="SusD-like_2"/>
    <property type="match status" value="1"/>
</dbReference>
<protein>
    <submittedName>
        <fullName evidence="1">SusD/RagB family nutrient-binding outer membrane lipoprotein</fullName>
    </submittedName>
</protein>
<reference evidence="1 2" key="1">
    <citation type="submission" date="2020-03" db="EMBL/GenBank/DDBJ databases">
        <authorList>
            <person name="Kim M.K."/>
        </authorList>
    </citation>
    <scope>NUCLEOTIDE SEQUENCE [LARGE SCALE GENOMIC DNA]</scope>
    <source>
        <strain evidence="1 2">BT328</strain>
    </source>
</reference>
<keyword evidence="1" id="KW-0449">Lipoprotein</keyword>
<dbReference type="SUPFAM" id="SSF48452">
    <property type="entry name" value="TPR-like"/>
    <property type="match status" value="1"/>
</dbReference>
<dbReference type="InterPro" id="IPR011990">
    <property type="entry name" value="TPR-like_helical_dom_sf"/>
</dbReference>
<dbReference type="KEGG" id="spib:G8759_17540"/>
<gene>
    <name evidence="1" type="ORF">G8759_17540</name>
</gene>
<proteinExistence type="predicted"/>
<organism evidence="1 2">
    <name type="scientific">Spirosoma aureum</name>
    <dbReference type="NCBI Taxonomy" id="2692134"/>
    <lineage>
        <taxon>Bacteria</taxon>
        <taxon>Pseudomonadati</taxon>
        <taxon>Bacteroidota</taxon>
        <taxon>Cytophagia</taxon>
        <taxon>Cytophagales</taxon>
        <taxon>Cytophagaceae</taxon>
        <taxon>Spirosoma</taxon>
    </lineage>
</organism>
<dbReference type="AlphaFoldDB" id="A0A6G9APF9"/>
<dbReference type="PROSITE" id="PS51257">
    <property type="entry name" value="PROKAR_LIPOPROTEIN"/>
    <property type="match status" value="1"/>
</dbReference>
<dbReference type="Gene3D" id="1.25.40.390">
    <property type="match status" value="1"/>
</dbReference>
<accession>A0A6G9APF9</accession>
<sequence length="532" mass="59277">MKLHKHILFPLFILGLTLTSCEKPFGELEQDPNRPTSAPASLVFSGVLNDMYNSNSSPTGYHGVTNGGWGDQQRWNQFYASNYNYYATNDYAWTSTDLYYTTLKNVVKMEQEAKKAGLPDVNPYSALGKFFRAFFFENMTKRVGDIPVTEALLGEANQTPKYNTQKDTYVQILKWLDDANTDLTALIAKSDNNLAGDIYLSNSLSKWQKVVNTYKLRVLVSLSKKEADTDLNVKARFADVVNNPTKYPVLSSMDDNLQFVYNSQFNKYPRNPDNFGQNATRENMAATYLGTLTTLKDPRTFVVAEPATAKVAAGVKPTDFAAFVGASSGEDLAVMSTNANQGLYSFQNRKHYYSTYTAEPYVIIGYPELQFTIAEGINRGWATGSAEDYYKKGIQASWGFYGLKDGSNDVFFSADGGYKVFNTYQVLVSFADYYAQPAVKYAGNTTAGLTQVLTQKYLAFFQQAGLEAFYNQRRTGVPTFLVGPGTGNSTRIPLRWQYPSTERSYNAANNSAAITSQFGGNDDINAAMWILK</sequence>
<dbReference type="EMBL" id="CP050063">
    <property type="protein sequence ID" value="QIP14290.1"/>
    <property type="molecule type" value="Genomic_DNA"/>
</dbReference>
<evidence type="ECO:0000313" key="1">
    <source>
        <dbReference type="EMBL" id="QIP14290.1"/>
    </source>
</evidence>
<evidence type="ECO:0000313" key="2">
    <source>
        <dbReference type="Proteomes" id="UP000501802"/>
    </source>
</evidence>
<dbReference type="Proteomes" id="UP000501802">
    <property type="component" value="Chromosome"/>
</dbReference>
<dbReference type="RefSeq" id="WP_167210177.1">
    <property type="nucleotide sequence ID" value="NZ_CP050063.1"/>
</dbReference>
<dbReference type="InterPro" id="IPR041662">
    <property type="entry name" value="SusD-like_2"/>
</dbReference>
<name>A0A6G9APF9_9BACT</name>
<keyword evidence="2" id="KW-1185">Reference proteome</keyword>